<feature type="region of interest" description="Disordered" evidence="1">
    <location>
        <begin position="125"/>
        <end position="148"/>
    </location>
</feature>
<reference evidence="2 3" key="1">
    <citation type="submission" date="2019-07" db="EMBL/GenBank/DDBJ databases">
        <title>Whole genome shotgun sequence of Cellulomonas hominis NBRC 16055.</title>
        <authorList>
            <person name="Hosoyama A."/>
            <person name="Uohara A."/>
            <person name="Ohji S."/>
            <person name="Ichikawa N."/>
        </authorList>
    </citation>
    <scope>NUCLEOTIDE SEQUENCE [LARGE SCALE GENOMIC DNA]</scope>
    <source>
        <strain evidence="2 3">NBRC 16055</strain>
    </source>
</reference>
<dbReference type="EMBL" id="BJVQ01000031">
    <property type="protein sequence ID" value="GEL47162.1"/>
    <property type="molecule type" value="Genomic_DNA"/>
</dbReference>
<evidence type="ECO:0000313" key="2">
    <source>
        <dbReference type="EMBL" id="GEL47162.1"/>
    </source>
</evidence>
<dbReference type="AlphaFoldDB" id="A0A511FD78"/>
<proteinExistence type="predicted"/>
<organism evidence="2 3">
    <name type="scientific">Cellulomonas hominis</name>
    <dbReference type="NCBI Taxonomy" id="156981"/>
    <lineage>
        <taxon>Bacteria</taxon>
        <taxon>Bacillati</taxon>
        <taxon>Actinomycetota</taxon>
        <taxon>Actinomycetes</taxon>
        <taxon>Micrococcales</taxon>
        <taxon>Cellulomonadaceae</taxon>
        <taxon>Cellulomonas</taxon>
    </lineage>
</organism>
<name>A0A511FD78_9CELL</name>
<accession>A0A511FD78</accession>
<comment type="caution">
    <text evidence="2">The sequence shown here is derived from an EMBL/GenBank/DDBJ whole genome shotgun (WGS) entry which is preliminary data.</text>
</comment>
<feature type="region of interest" description="Disordered" evidence="1">
    <location>
        <begin position="61"/>
        <end position="86"/>
    </location>
</feature>
<protein>
    <submittedName>
        <fullName evidence="2">Uncharacterized protein</fullName>
    </submittedName>
</protein>
<dbReference type="Proteomes" id="UP000321723">
    <property type="component" value="Unassembled WGS sequence"/>
</dbReference>
<feature type="region of interest" description="Disordered" evidence="1">
    <location>
        <begin position="1"/>
        <end position="44"/>
    </location>
</feature>
<feature type="compositionally biased region" description="Polar residues" evidence="1">
    <location>
        <begin position="8"/>
        <end position="18"/>
    </location>
</feature>
<sequence length="148" mass="16652">MTYMSRANLGNITRNTEGASMPETSPEMLPGEAGPLPMEVGGPPVTEAEVLGVWRRWVREDNERRGRNDPLPTELPRPNEKGKTPMFSFRAPMLRMLRARARADREQVSLSVVINDFLERYGQGELGSVPRMVVPPAPGPRRSRRSDR</sequence>
<keyword evidence="3" id="KW-1185">Reference proteome</keyword>
<evidence type="ECO:0000256" key="1">
    <source>
        <dbReference type="SAM" id="MobiDB-lite"/>
    </source>
</evidence>
<evidence type="ECO:0000313" key="3">
    <source>
        <dbReference type="Proteomes" id="UP000321723"/>
    </source>
</evidence>
<gene>
    <name evidence="2" type="ORF">CHO01_22780</name>
</gene>